<protein>
    <recommendedName>
        <fullName evidence="1">WAP domain-containing protein</fullName>
    </recommendedName>
</protein>
<keyword evidence="3" id="KW-1185">Reference proteome</keyword>
<evidence type="ECO:0000313" key="2">
    <source>
        <dbReference type="Ensembl" id="ENSEASP00005035014.1"/>
    </source>
</evidence>
<dbReference type="GeneTree" id="ENSGT00940000166033"/>
<dbReference type="Proteomes" id="UP000694387">
    <property type="component" value="Chromosome 15"/>
</dbReference>
<dbReference type="Pfam" id="PF00095">
    <property type="entry name" value="WAP"/>
    <property type="match status" value="1"/>
</dbReference>
<dbReference type="SUPFAM" id="SSF57256">
    <property type="entry name" value="Elafin-like"/>
    <property type="match status" value="1"/>
</dbReference>
<dbReference type="InterPro" id="IPR036645">
    <property type="entry name" value="Elafin-like_sf"/>
</dbReference>
<dbReference type="InterPro" id="IPR008197">
    <property type="entry name" value="WAP_dom"/>
</dbReference>
<proteinExistence type="predicted"/>
<accession>A0A9L0IB88</accession>
<dbReference type="AlphaFoldDB" id="A0A9L0IB88"/>
<dbReference type="KEGG" id="eai:106843000"/>
<reference evidence="2" key="3">
    <citation type="submission" date="2025-09" db="UniProtKB">
        <authorList>
            <consortium name="Ensembl"/>
        </authorList>
    </citation>
    <scope>IDENTIFICATION</scope>
</reference>
<feature type="domain" description="WAP" evidence="1">
    <location>
        <begin position="106"/>
        <end position="141"/>
    </location>
</feature>
<dbReference type="GO" id="GO:0005576">
    <property type="term" value="C:extracellular region"/>
    <property type="evidence" value="ECO:0007669"/>
    <property type="project" value="InterPro"/>
</dbReference>
<name>A0A9L0IB88_EQUAS</name>
<organism evidence="2 3">
    <name type="scientific">Equus asinus</name>
    <name type="common">Donkey</name>
    <name type="synonym">Equus africanus asinus</name>
    <dbReference type="NCBI Taxonomy" id="9793"/>
    <lineage>
        <taxon>Eukaryota</taxon>
        <taxon>Metazoa</taxon>
        <taxon>Chordata</taxon>
        <taxon>Craniata</taxon>
        <taxon>Vertebrata</taxon>
        <taxon>Euteleostomi</taxon>
        <taxon>Mammalia</taxon>
        <taxon>Eutheria</taxon>
        <taxon>Laurasiatheria</taxon>
        <taxon>Perissodactyla</taxon>
        <taxon>Equidae</taxon>
        <taxon>Equus</taxon>
    </lineage>
</organism>
<evidence type="ECO:0000259" key="1">
    <source>
        <dbReference type="Pfam" id="PF00095"/>
    </source>
</evidence>
<dbReference type="Ensembl" id="ENSEAST00005046635.1">
    <property type="protein sequence ID" value="ENSEASP00005035014.1"/>
    <property type="gene ID" value="ENSEASG00005037470.1"/>
</dbReference>
<dbReference type="GO" id="GO:0030414">
    <property type="term" value="F:peptidase inhibitor activity"/>
    <property type="evidence" value="ECO:0007669"/>
    <property type="project" value="InterPro"/>
</dbReference>
<reference evidence="2" key="2">
    <citation type="submission" date="2025-08" db="UniProtKB">
        <authorList>
            <consortium name="Ensembl"/>
        </authorList>
    </citation>
    <scope>IDENTIFICATION</scope>
</reference>
<evidence type="ECO:0000313" key="3">
    <source>
        <dbReference type="Proteomes" id="UP000694387"/>
    </source>
</evidence>
<reference evidence="2 3" key="1">
    <citation type="journal article" date="2020" name="Nat. Commun.">
        <title>Donkey genomes provide new insights into domestication and selection for coat color.</title>
        <authorList>
            <person name="Wang"/>
            <person name="C."/>
            <person name="Li"/>
            <person name="H."/>
            <person name="Guo"/>
            <person name="Y."/>
            <person name="Huang"/>
            <person name="J."/>
            <person name="Sun"/>
            <person name="Y."/>
            <person name="Min"/>
            <person name="J."/>
            <person name="Wang"/>
            <person name="J."/>
            <person name="Fang"/>
            <person name="X."/>
            <person name="Zhao"/>
            <person name="Z."/>
            <person name="Wang"/>
            <person name="S."/>
            <person name="Zhang"/>
            <person name="Y."/>
            <person name="Liu"/>
            <person name="Q."/>
            <person name="Jiang"/>
            <person name="Q."/>
            <person name="Wang"/>
            <person name="X."/>
            <person name="Guo"/>
            <person name="Y."/>
            <person name="Yang"/>
            <person name="C."/>
            <person name="Wang"/>
            <person name="Y."/>
            <person name="Tian"/>
            <person name="F."/>
            <person name="Zhuang"/>
            <person name="G."/>
            <person name="Fan"/>
            <person name="Y."/>
            <person name="Gao"/>
            <person name="Q."/>
            <person name="Li"/>
            <person name="Y."/>
            <person name="Ju"/>
            <person name="Z."/>
            <person name="Li"/>
            <person name="J."/>
            <person name="Li"/>
            <person name="R."/>
            <person name="Hou"/>
            <person name="M."/>
            <person name="Yang"/>
            <person name="G."/>
            <person name="Liu"/>
            <person name="G."/>
            <person name="Liu"/>
            <person name="W."/>
            <person name="Guo"/>
            <person name="J."/>
            <person name="Pan"/>
            <person name="S."/>
            <person name="Fan"/>
            <person name="G."/>
            <person name="Zhang"/>
            <person name="W."/>
            <person name="Zhang"/>
            <person name="R."/>
            <person name="Yu"/>
            <person name="J."/>
            <person name="Zhang"/>
            <person name="X."/>
            <person name="Yin"/>
            <person name="Q."/>
            <person name="Ji"/>
            <person name="C."/>
            <person name="Jin"/>
            <person name="Y."/>
            <person name="Yue"/>
            <person name="G."/>
            <person name="Liu"/>
            <person name="M."/>
            <person name="Xu"/>
            <person name="J."/>
            <person name="Liu"/>
            <person name="S."/>
            <person name="Jordana"/>
            <person name="J."/>
            <person name="Noce"/>
            <person name="A."/>
            <person name="Amills"/>
            <person name="M."/>
            <person name="Wu"/>
            <person name="D.D."/>
            <person name="Li"/>
            <person name="S."/>
            <person name="Zhou"/>
            <person name="X. and Zhong"/>
            <person name="J."/>
        </authorList>
    </citation>
    <scope>NUCLEOTIDE SEQUENCE [LARGE SCALE GENOMIC DNA]</scope>
</reference>
<sequence length="168" mass="18969">MPSQGVVDREGEEAELDGVVREQSRVLLAPHPETLLFPQLNLVKSWGSSQVYAQTPRANIMKWLVLQLLTLYCLGILPASGNWKERIDSLDEFPIYIFPKLKLKPCPKIPTDEHCVTNCQLHSECQIGHRCCRAFCGNVCMLLKETGSSSRNNKISNMMSTVEPLNRQ</sequence>